<dbReference type="GO" id="GO:0046872">
    <property type="term" value="F:metal ion binding"/>
    <property type="evidence" value="ECO:0007669"/>
    <property type="project" value="UniProtKB-KW"/>
</dbReference>
<dbReference type="PANTHER" id="PTHR33337:SF31">
    <property type="entry name" value="DUF636 DOMAIN PROTEIN (AFU_ORTHOLOGUE AFUA_2G12650)"/>
    <property type="match status" value="1"/>
</dbReference>
<keyword evidence="8" id="KW-1185">Reference proteome</keyword>
<evidence type="ECO:0000256" key="3">
    <source>
        <dbReference type="ARBA" id="ARBA00022833"/>
    </source>
</evidence>
<evidence type="ECO:0000256" key="1">
    <source>
        <dbReference type="ARBA" id="ARBA00005495"/>
    </source>
</evidence>
<evidence type="ECO:0000256" key="4">
    <source>
        <dbReference type="ARBA" id="ARBA00023239"/>
    </source>
</evidence>
<feature type="domain" description="CENP-V/GFA" evidence="6">
    <location>
        <begin position="6"/>
        <end position="130"/>
    </location>
</feature>
<protein>
    <recommendedName>
        <fullName evidence="6">CENP-V/GFA domain-containing protein</fullName>
    </recommendedName>
</protein>
<organism evidence="7 8">
    <name type="scientific">Amniculicola lignicola CBS 123094</name>
    <dbReference type="NCBI Taxonomy" id="1392246"/>
    <lineage>
        <taxon>Eukaryota</taxon>
        <taxon>Fungi</taxon>
        <taxon>Dikarya</taxon>
        <taxon>Ascomycota</taxon>
        <taxon>Pezizomycotina</taxon>
        <taxon>Dothideomycetes</taxon>
        <taxon>Pleosporomycetidae</taxon>
        <taxon>Pleosporales</taxon>
        <taxon>Amniculicolaceae</taxon>
        <taxon>Amniculicola</taxon>
    </lineage>
</organism>
<dbReference type="PROSITE" id="PS51891">
    <property type="entry name" value="CENP_V_GFA"/>
    <property type="match status" value="1"/>
</dbReference>
<gene>
    <name evidence="7" type="ORF">P154DRAFT_581048</name>
</gene>
<feature type="non-terminal residue" evidence="7">
    <location>
        <position position="201"/>
    </location>
</feature>
<dbReference type="PANTHER" id="PTHR33337">
    <property type="entry name" value="GFA DOMAIN-CONTAINING PROTEIN"/>
    <property type="match status" value="1"/>
</dbReference>
<dbReference type="InterPro" id="IPR006913">
    <property type="entry name" value="CENP-V/GFA"/>
</dbReference>
<accession>A0A6A5W0H9</accession>
<dbReference type="Proteomes" id="UP000799779">
    <property type="component" value="Unassembled WGS sequence"/>
</dbReference>
<keyword evidence="4" id="KW-0456">Lyase</keyword>
<keyword evidence="3" id="KW-0862">Zinc</keyword>
<evidence type="ECO:0000256" key="2">
    <source>
        <dbReference type="ARBA" id="ARBA00022723"/>
    </source>
</evidence>
<dbReference type="InterPro" id="IPR011057">
    <property type="entry name" value="Mss4-like_sf"/>
</dbReference>
<dbReference type="GO" id="GO:0016846">
    <property type="term" value="F:carbon-sulfur lyase activity"/>
    <property type="evidence" value="ECO:0007669"/>
    <property type="project" value="InterPro"/>
</dbReference>
<dbReference type="SUPFAM" id="SSF51316">
    <property type="entry name" value="Mss4-like"/>
    <property type="match status" value="1"/>
</dbReference>
<sequence>MSTKSITLSCHCARTTHTISIPTTSLPLPAHLCSCDISRRISGSLLTSYINITFSPSDSKPNTSTCTPYHSSSKLTRWFCKTCGTHMYLEYHADGHFEAATGTLRVGEGGGEESPESTDGIIEFKSVMWIEATKDGGAAAFLPTINNTPLPHYLREAYQSPEIPIDWTAPNPSPSTSPPAHPKPPEPTTPKPIPAHCHCHG</sequence>
<proteinExistence type="inferred from homology"/>
<evidence type="ECO:0000313" key="7">
    <source>
        <dbReference type="EMBL" id="KAF1995220.1"/>
    </source>
</evidence>
<comment type="similarity">
    <text evidence="1">Belongs to the Gfa family.</text>
</comment>
<name>A0A6A5W0H9_9PLEO</name>
<feature type="region of interest" description="Disordered" evidence="5">
    <location>
        <begin position="164"/>
        <end position="201"/>
    </location>
</feature>
<feature type="compositionally biased region" description="Pro residues" evidence="5">
    <location>
        <begin position="171"/>
        <end position="193"/>
    </location>
</feature>
<dbReference type="Pfam" id="PF04828">
    <property type="entry name" value="GFA"/>
    <property type="match status" value="1"/>
</dbReference>
<evidence type="ECO:0000256" key="5">
    <source>
        <dbReference type="SAM" id="MobiDB-lite"/>
    </source>
</evidence>
<dbReference type="AlphaFoldDB" id="A0A6A5W0H9"/>
<evidence type="ECO:0000259" key="6">
    <source>
        <dbReference type="PROSITE" id="PS51891"/>
    </source>
</evidence>
<dbReference type="Gene3D" id="3.90.1590.10">
    <property type="entry name" value="glutathione-dependent formaldehyde- activating enzyme (gfa)"/>
    <property type="match status" value="1"/>
</dbReference>
<keyword evidence="2" id="KW-0479">Metal-binding</keyword>
<dbReference type="OrthoDB" id="5422068at2759"/>
<reference evidence="7" key="1">
    <citation type="journal article" date="2020" name="Stud. Mycol.">
        <title>101 Dothideomycetes genomes: a test case for predicting lifestyles and emergence of pathogens.</title>
        <authorList>
            <person name="Haridas S."/>
            <person name="Albert R."/>
            <person name="Binder M."/>
            <person name="Bloem J."/>
            <person name="Labutti K."/>
            <person name="Salamov A."/>
            <person name="Andreopoulos B."/>
            <person name="Baker S."/>
            <person name="Barry K."/>
            <person name="Bills G."/>
            <person name="Bluhm B."/>
            <person name="Cannon C."/>
            <person name="Castanera R."/>
            <person name="Culley D."/>
            <person name="Daum C."/>
            <person name="Ezra D."/>
            <person name="Gonzalez J."/>
            <person name="Henrissat B."/>
            <person name="Kuo A."/>
            <person name="Liang C."/>
            <person name="Lipzen A."/>
            <person name="Lutzoni F."/>
            <person name="Magnuson J."/>
            <person name="Mondo S."/>
            <person name="Nolan M."/>
            <person name="Ohm R."/>
            <person name="Pangilinan J."/>
            <person name="Park H.-J."/>
            <person name="Ramirez L."/>
            <person name="Alfaro M."/>
            <person name="Sun H."/>
            <person name="Tritt A."/>
            <person name="Yoshinaga Y."/>
            <person name="Zwiers L.-H."/>
            <person name="Turgeon B."/>
            <person name="Goodwin S."/>
            <person name="Spatafora J."/>
            <person name="Crous P."/>
            <person name="Grigoriev I."/>
        </authorList>
    </citation>
    <scope>NUCLEOTIDE SEQUENCE</scope>
    <source>
        <strain evidence="7">CBS 123094</strain>
    </source>
</reference>
<evidence type="ECO:0000313" key="8">
    <source>
        <dbReference type="Proteomes" id="UP000799779"/>
    </source>
</evidence>
<dbReference type="EMBL" id="ML977643">
    <property type="protein sequence ID" value="KAF1995220.1"/>
    <property type="molecule type" value="Genomic_DNA"/>
</dbReference>